<dbReference type="AlphaFoldDB" id="A0A917Q6R4"/>
<dbReference type="SUPFAM" id="SSF46689">
    <property type="entry name" value="Homeodomain-like"/>
    <property type="match status" value="2"/>
</dbReference>
<keyword evidence="1" id="KW-0805">Transcription regulation</keyword>
<protein>
    <submittedName>
        <fullName evidence="6">Transcriptional regulator</fullName>
    </submittedName>
</protein>
<evidence type="ECO:0000256" key="4">
    <source>
        <dbReference type="SAM" id="MobiDB-lite"/>
    </source>
</evidence>
<keyword evidence="3" id="KW-0804">Transcription</keyword>
<evidence type="ECO:0000313" key="6">
    <source>
        <dbReference type="EMBL" id="GGK30235.1"/>
    </source>
</evidence>
<evidence type="ECO:0000259" key="5">
    <source>
        <dbReference type="PROSITE" id="PS01124"/>
    </source>
</evidence>
<dbReference type="GO" id="GO:0043565">
    <property type="term" value="F:sequence-specific DNA binding"/>
    <property type="evidence" value="ECO:0007669"/>
    <property type="project" value="InterPro"/>
</dbReference>
<dbReference type="Pfam" id="PF12852">
    <property type="entry name" value="Cupin_6"/>
    <property type="match status" value="1"/>
</dbReference>
<dbReference type="InterPro" id="IPR009057">
    <property type="entry name" value="Homeodomain-like_sf"/>
</dbReference>
<accession>A0A917Q6R4</accession>
<dbReference type="Gene3D" id="1.10.10.60">
    <property type="entry name" value="Homeodomain-like"/>
    <property type="match status" value="2"/>
</dbReference>
<comment type="caution">
    <text evidence="6">The sequence shown here is derived from an EMBL/GenBank/DDBJ whole genome shotgun (WGS) entry which is preliminary data.</text>
</comment>
<dbReference type="InterPro" id="IPR032783">
    <property type="entry name" value="AraC_lig"/>
</dbReference>
<evidence type="ECO:0000256" key="3">
    <source>
        <dbReference type="ARBA" id="ARBA00023163"/>
    </source>
</evidence>
<name>A0A917Q6R4_9HYPH</name>
<evidence type="ECO:0000256" key="1">
    <source>
        <dbReference type="ARBA" id="ARBA00023015"/>
    </source>
</evidence>
<evidence type="ECO:0000256" key="2">
    <source>
        <dbReference type="ARBA" id="ARBA00023125"/>
    </source>
</evidence>
<dbReference type="PANTHER" id="PTHR46796:SF13">
    <property type="entry name" value="HTH-TYPE TRANSCRIPTIONAL ACTIVATOR RHAS"/>
    <property type="match status" value="1"/>
</dbReference>
<reference evidence="6 7" key="1">
    <citation type="journal article" date="2014" name="Int. J. Syst. Evol. Microbiol.">
        <title>Complete genome sequence of Corynebacterium casei LMG S-19264T (=DSM 44701T), isolated from a smear-ripened cheese.</title>
        <authorList>
            <consortium name="US DOE Joint Genome Institute (JGI-PGF)"/>
            <person name="Walter F."/>
            <person name="Albersmeier A."/>
            <person name="Kalinowski J."/>
            <person name="Ruckert C."/>
        </authorList>
    </citation>
    <scope>NUCLEOTIDE SEQUENCE [LARGE SCALE GENOMIC DNA]</scope>
    <source>
        <strain evidence="6 7">CGMCC 1.9161</strain>
    </source>
</reference>
<dbReference type="InterPro" id="IPR050204">
    <property type="entry name" value="AraC_XylS_family_regulators"/>
</dbReference>
<proteinExistence type="predicted"/>
<keyword evidence="7" id="KW-1185">Reference proteome</keyword>
<dbReference type="InterPro" id="IPR018060">
    <property type="entry name" value="HTH_AraC"/>
</dbReference>
<dbReference type="PROSITE" id="PS01124">
    <property type="entry name" value="HTH_ARAC_FAMILY_2"/>
    <property type="match status" value="1"/>
</dbReference>
<dbReference type="InterPro" id="IPR018062">
    <property type="entry name" value="HTH_AraC-typ_CS"/>
</dbReference>
<feature type="domain" description="HTH araC/xylS-type" evidence="5">
    <location>
        <begin position="198"/>
        <end position="296"/>
    </location>
</feature>
<dbReference type="RefSeq" id="WP_188911453.1">
    <property type="nucleotide sequence ID" value="NZ_BMMF01000004.1"/>
</dbReference>
<dbReference type="PANTHER" id="PTHR46796">
    <property type="entry name" value="HTH-TYPE TRANSCRIPTIONAL ACTIVATOR RHAS-RELATED"/>
    <property type="match status" value="1"/>
</dbReference>
<evidence type="ECO:0000313" key="7">
    <source>
        <dbReference type="Proteomes" id="UP000600449"/>
    </source>
</evidence>
<sequence>MIDPFADVVALLQPSLPFSKQASGAASWRIDVSVAADPLFCAIMEGAVLLSADGRSRLLLEQNDFVLVPAARHITMSSLDGGPPKGQSVHTTLDDEVRHGDPEGPANVRMLAGRLAFGSPDAGLLLSLLLPDVIHVRGLARIATLVQLVRNEAQDERPAREMVLGRLLDVLLIEALRAASGTAAHPGLLRGLADARLASAIRCIHADPRRRWTVTQLAREASLSRSVFFDRFHKEVGLPPMEYLLSWRMALARDMLRRGEGSVKAVAETVGYGSASSFSVAFTRFVGIPPMQFARQHGRAAGSAREGADGGMPERPSRRGS</sequence>
<keyword evidence="2" id="KW-0238">DNA-binding</keyword>
<feature type="region of interest" description="Disordered" evidence="4">
    <location>
        <begin position="296"/>
        <end position="321"/>
    </location>
</feature>
<organism evidence="6 7">
    <name type="scientific">Salinarimonas ramus</name>
    <dbReference type="NCBI Taxonomy" id="690164"/>
    <lineage>
        <taxon>Bacteria</taxon>
        <taxon>Pseudomonadati</taxon>
        <taxon>Pseudomonadota</taxon>
        <taxon>Alphaproteobacteria</taxon>
        <taxon>Hyphomicrobiales</taxon>
        <taxon>Salinarimonadaceae</taxon>
        <taxon>Salinarimonas</taxon>
    </lineage>
</organism>
<dbReference type="PROSITE" id="PS00041">
    <property type="entry name" value="HTH_ARAC_FAMILY_1"/>
    <property type="match status" value="1"/>
</dbReference>
<dbReference type="Proteomes" id="UP000600449">
    <property type="component" value="Unassembled WGS sequence"/>
</dbReference>
<dbReference type="GO" id="GO:0003700">
    <property type="term" value="F:DNA-binding transcription factor activity"/>
    <property type="evidence" value="ECO:0007669"/>
    <property type="project" value="InterPro"/>
</dbReference>
<gene>
    <name evidence="6" type="ORF">GCM10011322_16000</name>
</gene>
<dbReference type="SMART" id="SM00342">
    <property type="entry name" value="HTH_ARAC"/>
    <property type="match status" value="1"/>
</dbReference>
<dbReference type="EMBL" id="BMMF01000004">
    <property type="protein sequence ID" value="GGK30235.1"/>
    <property type="molecule type" value="Genomic_DNA"/>
</dbReference>
<dbReference type="Pfam" id="PF12833">
    <property type="entry name" value="HTH_18"/>
    <property type="match status" value="1"/>
</dbReference>